<dbReference type="GO" id="GO:0009037">
    <property type="term" value="F:tyrosine-based site-specific recombinase activity"/>
    <property type="evidence" value="ECO:0007669"/>
    <property type="project" value="UniProtKB-UniRule"/>
</dbReference>
<gene>
    <name evidence="9" type="primary">xerC</name>
    <name evidence="12" type="ORF">CSB45_09615</name>
</gene>
<evidence type="ECO:0000256" key="2">
    <source>
        <dbReference type="ARBA" id="ARBA00022490"/>
    </source>
</evidence>
<feature type="active site" evidence="9">
    <location>
        <position position="278"/>
    </location>
</feature>
<dbReference type="NCBIfam" id="NF001399">
    <property type="entry name" value="PRK00283.1"/>
    <property type="match status" value="1"/>
</dbReference>
<organism evidence="12 13">
    <name type="scientific">candidate division KSB3 bacterium</name>
    <dbReference type="NCBI Taxonomy" id="2044937"/>
    <lineage>
        <taxon>Bacteria</taxon>
        <taxon>candidate division KSB3</taxon>
    </lineage>
</organism>
<comment type="function">
    <text evidence="9">Site-specific tyrosine recombinase, which acts by catalyzing the cutting and rejoining of the recombining DNA molecules. The XerC-XerD complex is essential to convert dimers of the bacterial chromosome into monomers to permit their segregation at cell division. It also contributes to the segregational stability of plasmids.</text>
</comment>
<dbReference type="Gene3D" id="1.10.443.10">
    <property type="entry name" value="Intergrase catalytic core"/>
    <property type="match status" value="1"/>
</dbReference>
<dbReference type="InterPro" id="IPR004107">
    <property type="entry name" value="Integrase_SAM-like_N"/>
</dbReference>
<dbReference type="PROSITE" id="PS51898">
    <property type="entry name" value="TYR_RECOMBINASE"/>
    <property type="match status" value="1"/>
</dbReference>
<dbReference type="AlphaFoldDB" id="A0A2G6E4B7"/>
<protein>
    <recommendedName>
        <fullName evidence="9">Tyrosine recombinase XerC</fullName>
    </recommendedName>
</protein>
<evidence type="ECO:0000256" key="4">
    <source>
        <dbReference type="ARBA" id="ARBA00022829"/>
    </source>
</evidence>
<proteinExistence type="inferred from homology"/>
<evidence type="ECO:0000256" key="5">
    <source>
        <dbReference type="ARBA" id="ARBA00022908"/>
    </source>
</evidence>
<dbReference type="InterPro" id="IPR050090">
    <property type="entry name" value="Tyrosine_recombinase_XerCD"/>
</dbReference>
<dbReference type="InterPro" id="IPR023009">
    <property type="entry name" value="Tyrosine_recombinase_XerC/XerD"/>
</dbReference>
<accession>A0A2G6E4B7</accession>
<keyword evidence="8 9" id="KW-0131">Cell cycle</keyword>
<keyword evidence="4 9" id="KW-0159">Chromosome partition</keyword>
<feature type="domain" description="Core-binding (CB)" evidence="11">
    <location>
        <begin position="1"/>
        <end position="96"/>
    </location>
</feature>
<dbReference type="Gene3D" id="1.10.150.130">
    <property type="match status" value="1"/>
</dbReference>
<keyword evidence="6 9" id="KW-0238">DNA-binding</keyword>
<dbReference type="InterPro" id="IPR010998">
    <property type="entry name" value="Integrase_recombinase_N"/>
</dbReference>
<comment type="caution">
    <text evidence="9">Lacks conserved residue(s) required for the propagation of feature annotation.</text>
</comment>
<dbReference type="GO" id="GO:0007059">
    <property type="term" value="P:chromosome segregation"/>
    <property type="evidence" value="ECO:0007669"/>
    <property type="project" value="UniProtKB-UniRule"/>
</dbReference>
<dbReference type="SUPFAM" id="SSF56349">
    <property type="entry name" value="DNA breaking-rejoining enzymes"/>
    <property type="match status" value="1"/>
</dbReference>
<comment type="similarity">
    <text evidence="9">Belongs to the 'phage' integrase family. XerC subfamily.</text>
</comment>
<dbReference type="HAMAP" id="MF_01808">
    <property type="entry name" value="Recomb_XerC_XerD"/>
    <property type="match status" value="1"/>
</dbReference>
<name>A0A2G6E4B7_9BACT</name>
<reference evidence="12 13" key="1">
    <citation type="submission" date="2017-10" db="EMBL/GenBank/DDBJ databases">
        <title>Novel microbial diversity and functional potential in the marine mammal oral microbiome.</title>
        <authorList>
            <person name="Dudek N.K."/>
            <person name="Sun C.L."/>
            <person name="Burstein D."/>
            <person name="Kantor R.S."/>
            <person name="Aliaga Goltsman D.S."/>
            <person name="Bik E.M."/>
            <person name="Thomas B.C."/>
            <person name="Banfield J.F."/>
            <person name="Relman D.A."/>
        </authorList>
    </citation>
    <scope>NUCLEOTIDE SEQUENCE [LARGE SCALE GENOMIC DNA]</scope>
    <source>
        <strain evidence="12">DOLZORAL124_49_17</strain>
    </source>
</reference>
<comment type="subunit">
    <text evidence="9">Forms a cyclic heterotetrameric complex composed of two molecules of XerC and two molecules of XerD.</text>
</comment>
<dbReference type="PANTHER" id="PTHR30349">
    <property type="entry name" value="PHAGE INTEGRASE-RELATED"/>
    <property type="match status" value="1"/>
</dbReference>
<dbReference type="InterPro" id="IPR002104">
    <property type="entry name" value="Integrase_catalytic"/>
</dbReference>
<dbReference type="EMBL" id="PDPS01000030">
    <property type="protein sequence ID" value="PID56905.1"/>
    <property type="molecule type" value="Genomic_DNA"/>
</dbReference>
<evidence type="ECO:0000259" key="10">
    <source>
        <dbReference type="PROSITE" id="PS51898"/>
    </source>
</evidence>
<dbReference type="Pfam" id="PF00589">
    <property type="entry name" value="Phage_integrase"/>
    <property type="match status" value="1"/>
</dbReference>
<keyword evidence="5 9" id="KW-0229">DNA integration</keyword>
<evidence type="ECO:0000259" key="11">
    <source>
        <dbReference type="PROSITE" id="PS51900"/>
    </source>
</evidence>
<dbReference type="CDD" id="cd00798">
    <property type="entry name" value="INT_XerDC_C"/>
    <property type="match status" value="1"/>
</dbReference>
<evidence type="ECO:0000256" key="3">
    <source>
        <dbReference type="ARBA" id="ARBA00022618"/>
    </source>
</evidence>
<dbReference type="GO" id="GO:0006313">
    <property type="term" value="P:DNA transposition"/>
    <property type="evidence" value="ECO:0007669"/>
    <property type="project" value="UniProtKB-UniRule"/>
</dbReference>
<evidence type="ECO:0000256" key="6">
    <source>
        <dbReference type="ARBA" id="ARBA00023125"/>
    </source>
</evidence>
<dbReference type="InterPro" id="IPR011010">
    <property type="entry name" value="DNA_brk_join_enz"/>
</dbReference>
<dbReference type="Proteomes" id="UP000229740">
    <property type="component" value="Unassembled WGS sequence"/>
</dbReference>
<feature type="active site" description="O-(3'-phospho-DNA)-tyrosine intermediate" evidence="9">
    <location>
        <position position="287"/>
    </location>
</feature>
<feature type="domain" description="Tyr recombinase" evidence="10">
    <location>
        <begin position="117"/>
        <end position="300"/>
    </location>
</feature>
<evidence type="ECO:0000256" key="1">
    <source>
        <dbReference type="ARBA" id="ARBA00004496"/>
    </source>
</evidence>
<dbReference type="GO" id="GO:0005737">
    <property type="term" value="C:cytoplasm"/>
    <property type="evidence" value="ECO:0007669"/>
    <property type="project" value="UniProtKB-SubCell"/>
</dbReference>
<evidence type="ECO:0000256" key="8">
    <source>
        <dbReference type="ARBA" id="ARBA00023306"/>
    </source>
</evidence>
<evidence type="ECO:0000256" key="9">
    <source>
        <dbReference type="HAMAP-Rule" id="MF_01808"/>
    </source>
</evidence>
<feature type="active site" evidence="9">
    <location>
        <position position="255"/>
    </location>
</feature>
<dbReference type="GO" id="GO:0003677">
    <property type="term" value="F:DNA binding"/>
    <property type="evidence" value="ECO:0007669"/>
    <property type="project" value="UniProtKB-UniRule"/>
</dbReference>
<dbReference type="GO" id="GO:0051301">
    <property type="term" value="P:cell division"/>
    <property type="evidence" value="ECO:0007669"/>
    <property type="project" value="UniProtKB-KW"/>
</dbReference>
<sequence>MDVFIDKFINHLKYERNFSDHTVKNYRSDLLQFRDFLLGLGQSFQAAHAEDPSIDIHQIDRVAIQSFLGHLYSHKLAKTSIARKLSTLKSFCRFLAKTSYLPADPARNIPLPALPEYLPPLLETEAMHALLDGISGIDILSLRDLAILELLYASGMRVEELAGLLIAQIQLDDRRIKVRGKGRKDRIVLFGIPAANALRRYMERRTELVQHSADSGHLFLNRRGGALSSRSIRRIVKKYVTAAGLDRRVSPQSFRHSFASHLLQAGADLRVIQELLGHASLSTTQRYTRVDTDSLLDVYHQAHPRAHEDRGD</sequence>
<comment type="subcellular location">
    <subcellularLocation>
        <location evidence="1 9">Cytoplasm</location>
    </subcellularLocation>
</comment>
<evidence type="ECO:0000313" key="12">
    <source>
        <dbReference type="EMBL" id="PID56905.1"/>
    </source>
</evidence>
<evidence type="ECO:0000313" key="13">
    <source>
        <dbReference type="Proteomes" id="UP000229740"/>
    </source>
</evidence>
<dbReference type="Pfam" id="PF02899">
    <property type="entry name" value="Phage_int_SAM_1"/>
    <property type="match status" value="1"/>
</dbReference>
<dbReference type="PROSITE" id="PS51900">
    <property type="entry name" value="CB"/>
    <property type="match status" value="1"/>
</dbReference>
<keyword evidence="3 9" id="KW-0132">Cell division</keyword>
<keyword evidence="2 9" id="KW-0963">Cytoplasm</keyword>
<dbReference type="InterPro" id="IPR044068">
    <property type="entry name" value="CB"/>
</dbReference>
<feature type="active site" evidence="9">
    <location>
        <position position="181"/>
    </location>
</feature>
<feature type="active site" evidence="9">
    <location>
        <position position="157"/>
    </location>
</feature>
<keyword evidence="7 9" id="KW-0233">DNA recombination</keyword>
<dbReference type="InterPro" id="IPR013762">
    <property type="entry name" value="Integrase-like_cat_sf"/>
</dbReference>
<dbReference type="PANTHER" id="PTHR30349:SF77">
    <property type="entry name" value="TYROSINE RECOMBINASE XERC"/>
    <property type="match status" value="1"/>
</dbReference>
<comment type="caution">
    <text evidence="12">The sequence shown here is derived from an EMBL/GenBank/DDBJ whole genome shotgun (WGS) entry which is preliminary data.</text>
</comment>
<evidence type="ECO:0000256" key="7">
    <source>
        <dbReference type="ARBA" id="ARBA00023172"/>
    </source>
</evidence>